<dbReference type="NCBIfam" id="TIGR00810">
    <property type="entry name" value="secG"/>
    <property type="match status" value="1"/>
</dbReference>
<proteinExistence type="inferred from homology"/>
<evidence type="ECO:0000256" key="3">
    <source>
        <dbReference type="ARBA" id="ARBA00022448"/>
    </source>
</evidence>
<feature type="transmembrane region" description="Helical" evidence="9">
    <location>
        <begin position="6"/>
        <end position="25"/>
    </location>
</feature>
<dbReference type="GO" id="GO:0005886">
    <property type="term" value="C:plasma membrane"/>
    <property type="evidence" value="ECO:0007669"/>
    <property type="project" value="UniProtKB-SubCell"/>
</dbReference>
<keyword evidence="8 9" id="KW-0472">Membrane</keyword>
<dbReference type="Pfam" id="PF03840">
    <property type="entry name" value="SecG"/>
    <property type="match status" value="1"/>
</dbReference>
<evidence type="ECO:0000256" key="6">
    <source>
        <dbReference type="ARBA" id="ARBA00022989"/>
    </source>
</evidence>
<feature type="transmembrane region" description="Helical" evidence="9">
    <location>
        <begin position="53"/>
        <end position="75"/>
    </location>
</feature>
<keyword evidence="5 9" id="KW-0653">Protein transport</keyword>
<dbReference type="AlphaFoldDB" id="A0A1F6YC68"/>
<organism evidence="10 11">
    <name type="scientific">Candidatus Nomurabacteria bacterium RIFCSPLOWO2_12_FULL_46_14</name>
    <dbReference type="NCBI Taxonomy" id="1801797"/>
    <lineage>
        <taxon>Bacteria</taxon>
        <taxon>Candidatus Nomuraibacteriota</taxon>
    </lineage>
</organism>
<dbReference type="GO" id="GO:0009306">
    <property type="term" value="P:protein secretion"/>
    <property type="evidence" value="ECO:0007669"/>
    <property type="project" value="UniProtKB-UniRule"/>
</dbReference>
<evidence type="ECO:0000313" key="10">
    <source>
        <dbReference type="EMBL" id="OGJ03955.1"/>
    </source>
</evidence>
<accession>A0A1F6YC68</accession>
<evidence type="ECO:0000256" key="4">
    <source>
        <dbReference type="ARBA" id="ARBA00022692"/>
    </source>
</evidence>
<evidence type="ECO:0000256" key="2">
    <source>
        <dbReference type="ARBA" id="ARBA00008445"/>
    </source>
</evidence>
<keyword evidence="7 9" id="KW-0811">Translocation</keyword>
<evidence type="ECO:0000256" key="7">
    <source>
        <dbReference type="ARBA" id="ARBA00023010"/>
    </source>
</evidence>
<keyword evidence="4 9" id="KW-0812">Transmembrane</keyword>
<evidence type="ECO:0000256" key="5">
    <source>
        <dbReference type="ARBA" id="ARBA00022927"/>
    </source>
</evidence>
<keyword evidence="9" id="KW-1003">Cell membrane</keyword>
<name>A0A1F6YC68_9BACT</name>
<evidence type="ECO:0000313" key="11">
    <source>
        <dbReference type="Proteomes" id="UP000176192"/>
    </source>
</evidence>
<evidence type="ECO:0000256" key="8">
    <source>
        <dbReference type="ARBA" id="ARBA00023136"/>
    </source>
</evidence>
<evidence type="ECO:0000256" key="1">
    <source>
        <dbReference type="ARBA" id="ARBA00004141"/>
    </source>
</evidence>
<dbReference type="InterPro" id="IPR004692">
    <property type="entry name" value="SecG"/>
</dbReference>
<dbReference type="STRING" id="1801797.A3G06_00160"/>
<reference evidence="10 11" key="1">
    <citation type="journal article" date="2016" name="Nat. Commun.">
        <title>Thousands of microbial genomes shed light on interconnected biogeochemical processes in an aquifer system.</title>
        <authorList>
            <person name="Anantharaman K."/>
            <person name="Brown C.T."/>
            <person name="Hug L.A."/>
            <person name="Sharon I."/>
            <person name="Castelle C.J."/>
            <person name="Probst A.J."/>
            <person name="Thomas B.C."/>
            <person name="Singh A."/>
            <person name="Wilkins M.J."/>
            <person name="Karaoz U."/>
            <person name="Brodie E.L."/>
            <person name="Williams K.H."/>
            <person name="Hubbard S.S."/>
            <person name="Banfield J.F."/>
        </authorList>
    </citation>
    <scope>NUCLEOTIDE SEQUENCE [LARGE SCALE GENOMIC DNA]</scope>
</reference>
<dbReference type="GO" id="GO:0015450">
    <property type="term" value="F:protein-transporting ATPase activity"/>
    <property type="evidence" value="ECO:0007669"/>
    <property type="project" value="UniProtKB-UniRule"/>
</dbReference>
<keyword evidence="6 9" id="KW-1133">Transmembrane helix</keyword>
<comment type="caution">
    <text evidence="10">The sequence shown here is derived from an EMBL/GenBank/DDBJ whole genome shotgun (WGS) entry which is preliminary data.</text>
</comment>
<dbReference type="EMBL" id="MFVV01000011">
    <property type="protein sequence ID" value="OGJ03955.1"/>
    <property type="molecule type" value="Genomic_DNA"/>
</dbReference>
<comment type="function">
    <text evidence="9">Involved in protein export. Participates in an early event of protein translocation.</text>
</comment>
<dbReference type="Proteomes" id="UP000176192">
    <property type="component" value="Unassembled WGS sequence"/>
</dbReference>
<protein>
    <recommendedName>
        <fullName evidence="9">Protein-export membrane protein SecG</fullName>
    </recommendedName>
</protein>
<comment type="subcellular location">
    <subcellularLocation>
        <location evidence="9">Cell membrane</location>
        <topology evidence="9">Multi-pass membrane protein</topology>
    </subcellularLocation>
    <subcellularLocation>
        <location evidence="1">Membrane</location>
        <topology evidence="1">Multi-pass membrane protein</topology>
    </subcellularLocation>
</comment>
<comment type="similarity">
    <text evidence="2 9">Belongs to the SecG family.</text>
</comment>
<evidence type="ECO:0000256" key="9">
    <source>
        <dbReference type="RuleBase" id="RU365087"/>
    </source>
</evidence>
<keyword evidence="3 9" id="KW-0813">Transport</keyword>
<sequence>MATLANILPYAEIVLAIILITAIMLQRSGAELGGALGGGGDSFHYTRRGFEKFLFNLTIVCGILFALSALFQILLQANG</sequence>
<gene>
    <name evidence="10" type="ORF">A3G06_00160</name>
</gene>